<dbReference type="EC" id="2.4.1.-" evidence="9"/>
<dbReference type="PANTHER" id="PTHR31468:SF2">
    <property type="entry name" value="1,3-BETA-GLUCANOSYLTRANSFERASE GAS1"/>
    <property type="match status" value="1"/>
</dbReference>
<evidence type="ECO:0000256" key="9">
    <source>
        <dbReference type="RuleBase" id="RU361209"/>
    </source>
</evidence>
<keyword evidence="8 9" id="KW-0449">Lipoprotein</keyword>
<keyword evidence="5 9" id="KW-0472">Membrane</keyword>
<comment type="function">
    <text evidence="9">Splits internally a 1,3-beta-glucan molecule and transfers the newly generated reducing end (the donor) to the non-reducing end of another 1,3-beta-glucan molecule (the acceptor) forming a 1,3-beta linkage, resulting in the elongation of 1,3-beta-glucan chains in the cell wall.</text>
</comment>
<gene>
    <name evidence="12" type="ORF">IWZ03DRAFT_97701</name>
</gene>
<dbReference type="EMBL" id="JBBPHU010000002">
    <property type="protein sequence ID" value="KAK7521604.1"/>
    <property type="molecule type" value="Genomic_DNA"/>
</dbReference>
<protein>
    <recommendedName>
        <fullName evidence="9">1,3-beta-glucanosyltransferase</fullName>
        <ecNumber evidence="9">2.4.1.-</ecNumber>
    </recommendedName>
</protein>
<keyword evidence="10" id="KW-1133">Transmembrane helix</keyword>
<evidence type="ECO:0000256" key="10">
    <source>
        <dbReference type="SAM" id="Phobius"/>
    </source>
</evidence>
<evidence type="ECO:0000256" key="2">
    <source>
        <dbReference type="ARBA" id="ARBA00007528"/>
    </source>
</evidence>
<dbReference type="Gene3D" id="1.20.58.1040">
    <property type="match status" value="1"/>
</dbReference>
<comment type="caution">
    <text evidence="12">The sequence shown here is derived from an EMBL/GenBank/DDBJ whole genome shotgun (WGS) entry which is preliminary data.</text>
</comment>
<keyword evidence="4 9" id="KW-0732">Signal</keyword>
<keyword evidence="13" id="KW-1185">Reference proteome</keyword>
<name>A0ABR1KVD0_9PEZI</name>
<keyword evidence="7" id="KW-0325">Glycoprotein</keyword>
<dbReference type="InterPro" id="IPR012946">
    <property type="entry name" value="X8"/>
</dbReference>
<accession>A0ABR1KVD0</accession>
<dbReference type="Gene3D" id="3.20.20.80">
    <property type="entry name" value="Glycosidases"/>
    <property type="match status" value="1"/>
</dbReference>
<evidence type="ECO:0000256" key="8">
    <source>
        <dbReference type="ARBA" id="ARBA00023288"/>
    </source>
</evidence>
<evidence type="ECO:0000256" key="7">
    <source>
        <dbReference type="ARBA" id="ARBA00023180"/>
    </source>
</evidence>
<proteinExistence type="inferred from homology"/>
<keyword evidence="10" id="KW-0812">Transmembrane</keyword>
<comment type="similarity">
    <text evidence="2 9">Belongs to the glycosyl hydrolase 72 family.</text>
</comment>
<reference evidence="12 13" key="1">
    <citation type="submission" date="2024-04" db="EMBL/GenBank/DDBJ databases">
        <title>Phyllosticta paracitricarpa is synonymous to the EU quarantine fungus P. citricarpa based on phylogenomic analyses.</title>
        <authorList>
            <consortium name="Lawrence Berkeley National Laboratory"/>
            <person name="Van Ingen-Buijs V.A."/>
            <person name="Van Westerhoven A.C."/>
            <person name="Haridas S."/>
            <person name="Skiadas P."/>
            <person name="Martin F."/>
            <person name="Groenewald J.Z."/>
            <person name="Crous P.W."/>
            <person name="Seidl M.F."/>
        </authorList>
    </citation>
    <scope>NUCLEOTIDE SEQUENCE [LARGE SCALE GENOMIC DNA]</scope>
    <source>
        <strain evidence="12 13">CBS 123371</strain>
    </source>
</reference>
<dbReference type="SUPFAM" id="SSF51445">
    <property type="entry name" value="(Trans)glycosidases"/>
    <property type="match status" value="1"/>
</dbReference>
<dbReference type="SMART" id="SM00768">
    <property type="entry name" value="X8"/>
    <property type="match status" value="1"/>
</dbReference>
<dbReference type="InterPro" id="IPR017853">
    <property type="entry name" value="GH"/>
</dbReference>
<dbReference type="PANTHER" id="PTHR31468">
    <property type="entry name" value="1,3-BETA-GLUCANOSYLTRANSFERASE GAS1"/>
    <property type="match status" value="1"/>
</dbReference>
<dbReference type="InterPro" id="IPR004886">
    <property type="entry name" value="Glucanosyltransferase"/>
</dbReference>
<comment type="subcellular location">
    <subcellularLocation>
        <location evidence="1 9">Cell membrane</location>
        <topology evidence="1 9">Lipid-anchor</topology>
        <topology evidence="1 9">GPI-anchor</topology>
    </subcellularLocation>
</comment>
<organism evidence="12 13">
    <name type="scientific">Phyllosticta citriasiana</name>
    <dbReference type="NCBI Taxonomy" id="595635"/>
    <lineage>
        <taxon>Eukaryota</taxon>
        <taxon>Fungi</taxon>
        <taxon>Dikarya</taxon>
        <taxon>Ascomycota</taxon>
        <taxon>Pezizomycotina</taxon>
        <taxon>Dothideomycetes</taxon>
        <taxon>Dothideomycetes incertae sedis</taxon>
        <taxon>Botryosphaeriales</taxon>
        <taxon>Phyllostictaceae</taxon>
        <taxon>Phyllosticta</taxon>
    </lineage>
</organism>
<evidence type="ECO:0000256" key="1">
    <source>
        <dbReference type="ARBA" id="ARBA00004609"/>
    </source>
</evidence>
<evidence type="ECO:0000256" key="3">
    <source>
        <dbReference type="ARBA" id="ARBA00022622"/>
    </source>
</evidence>
<evidence type="ECO:0000313" key="12">
    <source>
        <dbReference type="EMBL" id="KAK7521604.1"/>
    </source>
</evidence>
<keyword evidence="9" id="KW-0808">Transferase</keyword>
<feature type="signal peptide" evidence="9">
    <location>
        <begin position="1"/>
        <end position="20"/>
    </location>
</feature>
<dbReference type="Pfam" id="PF03198">
    <property type="entry name" value="Glyco_hydro_72"/>
    <property type="match status" value="1"/>
</dbReference>
<evidence type="ECO:0000256" key="6">
    <source>
        <dbReference type="ARBA" id="ARBA00023157"/>
    </source>
</evidence>
<evidence type="ECO:0000313" key="13">
    <source>
        <dbReference type="Proteomes" id="UP001363622"/>
    </source>
</evidence>
<feature type="transmembrane region" description="Helical" evidence="10">
    <location>
        <begin position="518"/>
        <end position="539"/>
    </location>
</feature>
<keyword evidence="3 9" id="KW-0336">GPI-anchor</keyword>
<evidence type="ECO:0000256" key="4">
    <source>
        <dbReference type="ARBA" id="ARBA00022729"/>
    </source>
</evidence>
<feature type="domain" description="X8" evidence="11">
    <location>
        <begin position="379"/>
        <end position="469"/>
    </location>
</feature>
<keyword evidence="6" id="KW-1015">Disulfide bond</keyword>
<evidence type="ECO:0000256" key="5">
    <source>
        <dbReference type="ARBA" id="ARBA00023136"/>
    </source>
</evidence>
<sequence length="540" mass="57230">MKAFGIAAAAAALFSQAVTAADVPPVVIKGNKFFYSNNGTQFYIRGVAYQQEYSGSGSPANNYKDPLISKSQCERDVPYLSKLRTNTIRVYAINPEENHDDCMQLLQEAGIYVVADLSSPGQSIDRNDPAWNTDLFDRYKAVIDAMAQYNNTLGFFAGNEVSNQANNTDASAYVKAAVRDSKSYIREKGYRDIGVGYATNDDSDIRENMASYFNCGSDNSETIDFWGYNIYSWCGDSSFTKSGYDVRTEEFANYSVPVFFAEYGCNAVTPRTFTDTPVLFGDKMNEVWSGGIVYMYFQEDNDYGLVTVDGNSVSTLSDFSYYSKQIATVSPTGVNSASFTPTNTANQACPTVGKSWGAKSSPLPPTPNDDLCECMYKSLSCVTSPDVDSSDYGELFGTVCGLNDKACEGIATNATTGVYGAYSVCNTTYQLAYVLNRYYELGNSESSACAFSGSATLTSSAKATGTCSSLLNAAGTAGTGTVAAAATGGAAGVTGSSASGTKSAGAGTPGAPMASVNFGMLQVGIYAITAVVTGVGMIML</sequence>
<dbReference type="Pfam" id="PF07983">
    <property type="entry name" value="X8"/>
    <property type="match status" value="1"/>
</dbReference>
<evidence type="ECO:0000259" key="11">
    <source>
        <dbReference type="SMART" id="SM00768"/>
    </source>
</evidence>
<feature type="chain" id="PRO_5044997362" description="1,3-beta-glucanosyltransferase" evidence="9">
    <location>
        <begin position="21"/>
        <end position="540"/>
    </location>
</feature>
<dbReference type="Proteomes" id="UP001363622">
    <property type="component" value="Unassembled WGS sequence"/>
</dbReference>